<dbReference type="RefSeq" id="WP_074358073.1">
    <property type="nucleotide sequence ID" value="NZ_FSCP01000007.1"/>
</dbReference>
<protein>
    <submittedName>
        <fullName evidence="7">Bifunctional protein hldE</fullName>
    </submittedName>
</protein>
<evidence type="ECO:0000259" key="5">
    <source>
        <dbReference type="Pfam" id="PF00294"/>
    </source>
</evidence>
<reference evidence="7 8" key="1">
    <citation type="submission" date="2016-11" db="EMBL/GenBank/DDBJ databases">
        <authorList>
            <consortium name="Pathogen Informatics"/>
        </authorList>
    </citation>
    <scope>NUCLEOTIDE SEQUENCE [LARGE SCALE GENOMIC DNA]</scope>
    <source>
        <strain evidence="7 8">968</strain>
    </source>
</reference>
<feature type="domain" description="Carbohydrate kinase PfkB" evidence="5">
    <location>
        <begin position="4"/>
        <end position="290"/>
    </location>
</feature>
<gene>
    <name evidence="7" type="primary">hldE</name>
    <name evidence="7" type="ORF">SAMEA2275694_05076</name>
</gene>
<dbReference type="SUPFAM" id="SSF53613">
    <property type="entry name" value="Ribokinase-like"/>
    <property type="match status" value="1"/>
</dbReference>
<evidence type="ECO:0000256" key="4">
    <source>
        <dbReference type="ARBA" id="ARBA00023277"/>
    </source>
</evidence>
<organism evidence="7 8">
    <name type="scientific">Mycobacteroides abscessus subsp. bolletii</name>
    <dbReference type="NCBI Taxonomy" id="319705"/>
    <lineage>
        <taxon>Bacteria</taxon>
        <taxon>Bacillati</taxon>
        <taxon>Actinomycetota</taxon>
        <taxon>Actinomycetes</taxon>
        <taxon>Mycobacteriales</taxon>
        <taxon>Mycobacteriaceae</taxon>
        <taxon>Mycobacteroides</taxon>
        <taxon>Mycobacteroides abscessus</taxon>
    </lineage>
</organism>
<dbReference type="SUPFAM" id="SSF52374">
    <property type="entry name" value="Nucleotidylyl transferase"/>
    <property type="match status" value="1"/>
</dbReference>
<sequence length="467" mass="48199">MSGRIVIVGDSILDVDIDGTANRLCPDAPVPVVDAEQSWQRPGGAGLAALLAARGSADVTLITGVVDDDDGNRMCELLRAAGVQVVAMPMSGSTVVKTRVTARGQSMLRVDRGGAVFDGQVPPASVAACLSEAAAICVADYGHGITSIPTLRGWLERIALRVPVVWDPHPRGEVPIAHCAMLTPNEDELKQLCPGTLAPGEDLRKGAQADSVCVTLGSRGAQLYMAGHSRRHIAVPRSVATPRHADTCGAGDRFATAVTSALASGATAPEAVSQAVETAARFVNAGGAASVSTPAQRNAVTKSGSAFPVDGLSTDVCAVARKLHAQGRTIVAAGGCFDLLHVGHVRMLYAARQLGDALIVLVNSDESVRGLKGEGRPVMPATDRARVLNALACVDAVAVFDEPTPQPVLTKLKPDVWVKGGDYIADSLPEADLVRRYGGEVVILPTVPGYSSTNLISAARGSGEKGA</sequence>
<evidence type="ECO:0000259" key="6">
    <source>
        <dbReference type="Pfam" id="PF01467"/>
    </source>
</evidence>
<dbReference type="InterPro" id="IPR011611">
    <property type="entry name" value="PfkB_dom"/>
</dbReference>
<dbReference type="NCBIfam" id="TIGR00125">
    <property type="entry name" value="cyt_tran_rel"/>
    <property type="match status" value="1"/>
</dbReference>
<dbReference type="Gene3D" id="3.40.50.620">
    <property type="entry name" value="HUPs"/>
    <property type="match status" value="1"/>
</dbReference>
<evidence type="ECO:0000313" key="8">
    <source>
        <dbReference type="Proteomes" id="UP000185183"/>
    </source>
</evidence>
<keyword evidence="3" id="KW-0511">Multifunctional enzyme</keyword>
<keyword evidence="2" id="KW-0548">Nucleotidyltransferase</keyword>
<dbReference type="GO" id="GO:0016779">
    <property type="term" value="F:nucleotidyltransferase activity"/>
    <property type="evidence" value="ECO:0007669"/>
    <property type="project" value="UniProtKB-KW"/>
</dbReference>
<dbReference type="InterPro" id="IPR014729">
    <property type="entry name" value="Rossmann-like_a/b/a_fold"/>
</dbReference>
<keyword evidence="4" id="KW-0119">Carbohydrate metabolism</keyword>
<dbReference type="Proteomes" id="UP000185183">
    <property type="component" value="Unassembled WGS sequence"/>
</dbReference>
<dbReference type="AlphaFoldDB" id="A0A9Q7SJA2"/>
<evidence type="ECO:0000256" key="1">
    <source>
        <dbReference type="ARBA" id="ARBA00022679"/>
    </source>
</evidence>
<dbReference type="PANTHER" id="PTHR43793">
    <property type="entry name" value="FAD SYNTHASE"/>
    <property type="match status" value="1"/>
</dbReference>
<keyword evidence="1" id="KW-0808">Transferase</keyword>
<dbReference type="Pfam" id="PF01467">
    <property type="entry name" value="CTP_transf_like"/>
    <property type="match status" value="1"/>
</dbReference>
<dbReference type="EMBL" id="FSFA01000010">
    <property type="protein sequence ID" value="SHY14759.1"/>
    <property type="molecule type" value="Genomic_DNA"/>
</dbReference>
<dbReference type="Pfam" id="PF00294">
    <property type="entry name" value="PfkB"/>
    <property type="match status" value="1"/>
</dbReference>
<dbReference type="Gene3D" id="3.40.1190.20">
    <property type="match status" value="1"/>
</dbReference>
<evidence type="ECO:0000256" key="2">
    <source>
        <dbReference type="ARBA" id="ARBA00022695"/>
    </source>
</evidence>
<dbReference type="InterPro" id="IPR004821">
    <property type="entry name" value="Cyt_trans-like"/>
</dbReference>
<dbReference type="PANTHER" id="PTHR43793:SF2">
    <property type="entry name" value="BIFUNCTIONAL PROTEIN HLDE"/>
    <property type="match status" value="1"/>
</dbReference>
<feature type="domain" description="Cytidyltransferase-like" evidence="6">
    <location>
        <begin position="333"/>
        <end position="431"/>
    </location>
</feature>
<accession>A0A9Q7SJA2</accession>
<name>A0A9Q7SJA2_9MYCO</name>
<evidence type="ECO:0000256" key="3">
    <source>
        <dbReference type="ARBA" id="ARBA00023268"/>
    </source>
</evidence>
<dbReference type="InterPro" id="IPR029056">
    <property type="entry name" value="Ribokinase-like"/>
</dbReference>
<proteinExistence type="predicted"/>
<comment type="caution">
    <text evidence="7">The sequence shown here is derived from an EMBL/GenBank/DDBJ whole genome shotgun (WGS) entry which is preliminary data.</text>
</comment>
<evidence type="ECO:0000313" key="7">
    <source>
        <dbReference type="EMBL" id="SHY14759.1"/>
    </source>
</evidence>
<dbReference type="InterPro" id="IPR050385">
    <property type="entry name" value="Archaeal_FAD_synthase"/>
</dbReference>